<dbReference type="InterPro" id="IPR024775">
    <property type="entry name" value="DinB-like"/>
</dbReference>
<dbReference type="SUPFAM" id="SSF109854">
    <property type="entry name" value="DinB/YfiT-like putative metalloenzymes"/>
    <property type="match status" value="1"/>
</dbReference>
<evidence type="ECO:0000313" key="2">
    <source>
        <dbReference type="EMBL" id="GAA5531118.1"/>
    </source>
</evidence>
<proteinExistence type="predicted"/>
<dbReference type="RefSeq" id="WP_345724702.1">
    <property type="nucleotide sequence ID" value="NZ_BAABRU010000033.1"/>
</dbReference>
<sequence>MIINQAMLWRQFDTTITNLDQAISTCPDHLWESQLWPDEPEQWVAAGFSRFWYLAYHTLFWLDLYLTGAEEGFMPPAPFDLVEMQANENLPRTYTRAELLAYLAHCRQACQTTINNLSAEQALRNCSFAWGQVPFGELLLYNLRHVQEHAAHLHMFLGMQVSKA</sequence>
<dbReference type="InterPro" id="IPR034660">
    <property type="entry name" value="DinB/YfiT-like"/>
</dbReference>
<accession>A0ABP9X8F7</accession>
<reference evidence="2 3" key="1">
    <citation type="submission" date="2024-02" db="EMBL/GenBank/DDBJ databases">
        <title>Herpetosiphon gulosus NBRC 112829.</title>
        <authorList>
            <person name="Ichikawa N."/>
            <person name="Katano-Makiyama Y."/>
            <person name="Hidaka K."/>
        </authorList>
    </citation>
    <scope>NUCLEOTIDE SEQUENCE [LARGE SCALE GENOMIC DNA]</scope>
    <source>
        <strain evidence="2 3">NBRC 112829</strain>
    </source>
</reference>
<evidence type="ECO:0000313" key="3">
    <source>
        <dbReference type="Proteomes" id="UP001428290"/>
    </source>
</evidence>
<evidence type="ECO:0000259" key="1">
    <source>
        <dbReference type="Pfam" id="PF12867"/>
    </source>
</evidence>
<feature type="domain" description="DinB-like" evidence="1">
    <location>
        <begin position="11"/>
        <end position="152"/>
    </location>
</feature>
<comment type="caution">
    <text evidence="2">The sequence shown here is derived from an EMBL/GenBank/DDBJ whole genome shotgun (WGS) entry which is preliminary data.</text>
</comment>
<gene>
    <name evidence="2" type="ORF">Hgul01_04942</name>
</gene>
<dbReference type="EMBL" id="BAABRU010000033">
    <property type="protein sequence ID" value="GAA5531118.1"/>
    <property type="molecule type" value="Genomic_DNA"/>
</dbReference>
<dbReference type="Pfam" id="PF12867">
    <property type="entry name" value="DinB_2"/>
    <property type="match status" value="1"/>
</dbReference>
<organism evidence="2 3">
    <name type="scientific">Herpetosiphon gulosus</name>
    <dbReference type="NCBI Taxonomy" id="1973496"/>
    <lineage>
        <taxon>Bacteria</taxon>
        <taxon>Bacillati</taxon>
        <taxon>Chloroflexota</taxon>
        <taxon>Chloroflexia</taxon>
        <taxon>Herpetosiphonales</taxon>
        <taxon>Herpetosiphonaceae</taxon>
        <taxon>Herpetosiphon</taxon>
    </lineage>
</organism>
<dbReference type="Gene3D" id="1.20.120.450">
    <property type="entry name" value="dinb family like domain"/>
    <property type="match status" value="1"/>
</dbReference>
<protein>
    <recommendedName>
        <fullName evidence="1">DinB-like domain-containing protein</fullName>
    </recommendedName>
</protein>
<name>A0ABP9X8F7_9CHLR</name>
<dbReference type="Proteomes" id="UP001428290">
    <property type="component" value="Unassembled WGS sequence"/>
</dbReference>
<keyword evidence="3" id="KW-1185">Reference proteome</keyword>